<feature type="region of interest" description="Disordered" evidence="4">
    <location>
        <begin position="145"/>
        <end position="175"/>
    </location>
</feature>
<feature type="region of interest" description="Disordered" evidence="4">
    <location>
        <begin position="62"/>
        <end position="126"/>
    </location>
</feature>
<dbReference type="GO" id="GO:0034663">
    <property type="term" value="C:endoplasmic reticulum chaperone complex"/>
    <property type="evidence" value="ECO:0007669"/>
    <property type="project" value="Ensembl"/>
</dbReference>
<evidence type="ECO:0000256" key="4">
    <source>
        <dbReference type="SAM" id="MobiDB-lite"/>
    </source>
</evidence>
<dbReference type="InterPro" id="IPR036300">
    <property type="entry name" value="MIR_dom_sf"/>
</dbReference>
<dbReference type="CDD" id="cd23293">
    <property type="entry name" value="beta-trefoil_MIR_SDF2_meta"/>
    <property type="match status" value="1"/>
</dbReference>
<keyword evidence="3" id="KW-0677">Repeat</keyword>
<dbReference type="PROSITE" id="PS50919">
    <property type="entry name" value="MIR"/>
    <property type="match status" value="2"/>
</dbReference>
<evidence type="ECO:0000256" key="1">
    <source>
        <dbReference type="ARBA" id="ARBA00004613"/>
    </source>
</evidence>
<protein>
    <submittedName>
        <fullName evidence="7">Stromal cell derived factor 2 like 1</fullName>
    </submittedName>
</protein>
<dbReference type="Proteomes" id="UP000314981">
    <property type="component" value="Chromosome 17"/>
</dbReference>
<proteinExistence type="predicted"/>
<reference evidence="7" key="2">
    <citation type="submission" date="2025-05" db="UniProtKB">
        <authorList>
            <consortium name="Ensembl"/>
        </authorList>
    </citation>
    <scope>IDENTIFICATION</scope>
</reference>
<keyword evidence="2 5" id="KW-0732">Signal</keyword>
<dbReference type="PANTHER" id="PTHR46809:SF1">
    <property type="entry name" value="STROMAL CELL-DERIVED FACTOR 2-LIKE PROTEIN 1"/>
    <property type="match status" value="1"/>
</dbReference>
<feature type="domain" description="MIR" evidence="6">
    <location>
        <begin position="192"/>
        <end position="247"/>
    </location>
</feature>
<name>A0A4W2CL60_BOBOX</name>
<dbReference type="GO" id="GO:0005576">
    <property type="term" value="C:extracellular region"/>
    <property type="evidence" value="ECO:0007669"/>
    <property type="project" value="UniProtKB-SubCell"/>
</dbReference>
<evidence type="ECO:0000313" key="7">
    <source>
        <dbReference type="Ensembl" id="ENSBIXP00000013834.1"/>
    </source>
</evidence>
<dbReference type="OMA" id="SHDIRYG"/>
<organism evidence="7 8">
    <name type="scientific">Bos indicus x Bos taurus</name>
    <name type="common">Hybrid cattle</name>
    <dbReference type="NCBI Taxonomy" id="30522"/>
    <lineage>
        <taxon>Eukaryota</taxon>
        <taxon>Metazoa</taxon>
        <taxon>Chordata</taxon>
        <taxon>Craniata</taxon>
        <taxon>Vertebrata</taxon>
        <taxon>Euteleostomi</taxon>
        <taxon>Mammalia</taxon>
        <taxon>Eutheria</taxon>
        <taxon>Laurasiatheria</taxon>
        <taxon>Artiodactyla</taxon>
        <taxon>Ruminantia</taxon>
        <taxon>Pecora</taxon>
        <taxon>Bovidae</taxon>
        <taxon>Bovinae</taxon>
        <taxon>Bos</taxon>
    </lineage>
</organism>
<feature type="chain" id="PRO_5044610516" evidence="5">
    <location>
        <begin position="29"/>
        <end position="318"/>
    </location>
</feature>
<evidence type="ECO:0000256" key="2">
    <source>
        <dbReference type="ARBA" id="ARBA00022729"/>
    </source>
</evidence>
<dbReference type="Ensembl" id="ENSBIXT00000024438.1">
    <property type="protein sequence ID" value="ENSBIXP00000013834.1"/>
    <property type="gene ID" value="ENSBIXG00000018699.1"/>
</dbReference>
<dbReference type="GO" id="GO:0051787">
    <property type="term" value="F:misfolded protein binding"/>
    <property type="evidence" value="ECO:0007669"/>
    <property type="project" value="Ensembl"/>
</dbReference>
<accession>A0A4W2CL60</accession>
<feature type="compositionally biased region" description="Basic and acidic residues" evidence="4">
    <location>
        <begin position="91"/>
        <end position="123"/>
    </location>
</feature>
<sequence length="318" mass="33872">MWSAGSGRAAGPALLGILLALSLSGGRAAKSDAGLVTCGSVLKLFNTQHRVRLHSHDIKYGSGARAGAGAARRRAGRWVPAGQRAGGPQGRRPEVSRARSVRRSERRTWECDQRRAGGGERLGEPLGPRVEVVGKAEVVRGEGRRCQVDGHPGDGVSSPGSGQQSVTGVEASDDANSYWRIRGGTEGECPRGSPVRCGQAVRLTHVLTGKNLHTHHFPSPLTNNQEVSAFGEDGEGDDLDLWTVRCSGQHWEREAAVRFQHVGTSVFLSVTGEQYGSPIRGQHEVHGMASASAHNKWKAMEGIFIKPSPEAPGGHDEL</sequence>
<dbReference type="Pfam" id="PF02815">
    <property type="entry name" value="MIR"/>
    <property type="match status" value="1"/>
</dbReference>
<dbReference type="FunFam" id="2.80.10.50:FF:000023">
    <property type="entry name" value="Stromal cell-derived factor 2-like 1"/>
    <property type="match status" value="1"/>
</dbReference>
<evidence type="ECO:0000313" key="8">
    <source>
        <dbReference type="Proteomes" id="UP000314981"/>
    </source>
</evidence>
<dbReference type="SUPFAM" id="SSF82109">
    <property type="entry name" value="MIR domain"/>
    <property type="match status" value="2"/>
</dbReference>
<evidence type="ECO:0000256" key="3">
    <source>
        <dbReference type="ARBA" id="ARBA00022737"/>
    </source>
</evidence>
<evidence type="ECO:0000313" key="9">
    <source>
        <dbReference type="Proteomes" id="UP000429181"/>
    </source>
</evidence>
<dbReference type="PANTHER" id="PTHR46809">
    <property type="entry name" value="STROMAL CELL-DERIVED FACTOR 2-LIKE PROTEIN"/>
    <property type="match status" value="1"/>
</dbReference>
<evidence type="ECO:0000256" key="5">
    <source>
        <dbReference type="SAM" id="SignalP"/>
    </source>
</evidence>
<feature type="compositionally biased region" description="Low complexity" evidence="4">
    <location>
        <begin position="154"/>
        <end position="166"/>
    </location>
</feature>
<dbReference type="SMART" id="SM00472">
    <property type="entry name" value="MIR"/>
    <property type="match status" value="3"/>
</dbReference>
<dbReference type="AlphaFoldDB" id="A0A4W2CL60"/>
<dbReference type="GeneTree" id="ENSGT00940000160018"/>
<comment type="subcellular location">
    <subcellularLocation>
        <location evidence="1">Secreted</location>
    </subcellularLocation>
</comment>
<dbReference type="Proteomes" id="UP000429181">
    <property type="component" value="Chromosome 17"/>
</dbReference>
<dbReference type="GO" id="GO:0101031">
    <property type="term" value="C:protein folding chaperone complex"/>
    <property type="evidence" value="ECO:0007669"/>
    <property type="project" value="Ensembl"/>
</dbReference>
<gene>
    <name evidence="7" type="primary">SDF2L1</name>
</gene>
<reference evidence="8 9" key="1">
    <citation type="submission" date="2018-11" db="EMBL/GenBank/DDBJ databases">
        <title>Haplotype-resolved cattle genomes.</title>
        <authorList>
            <person name="Low W.Y."/>
            <person name="Tearle R."/>
            <person name="Bickhart D.M."/>
            <person name="Rosen B.D."/>
            <person name="Koren S."/>
            <person name="Rhie A."/>
            <person name="Hiendleder S."/>
            <person name="Phillippy A.M."/>
            <person name="Smith T.P.L."/>
            <person name="Williams J.L."/>
        </authorList>
    </citation>
    <scope>NUCLEOTIDE SEQUENCE [LARGE SCALE GENOMIC DNA]</scope>
</reference>
<dbReference type="GO" id="GO:0042026">
    <property type="term" value="P:protein refolding"/>
    <property type="evidence" value="ECO:0007669"/>
    <property type="project" value="Ensembl"/>
</dbReference>
<dbReference type="Gene3D" id="2.80.10.50">
    <property type="match status" value="1"/>
</dbReference>
<dbReference type="Ensembl" id="ENSBIXT00005020057.1">
    <property type="protein sequence ID" value="ENSBIXP00005011251.1"/>
    <property type="gene ID" value="ENSBIXG00005000205.1"/>
</dbReference>
<evidence type="ECO:0000259" key="6">
    <source>
        <dbReference type="PROSITE" id="PS50919"/>
    </source>
</evidence>
<dbReference type="InterPro" id="IPR016093">
    <property type="entry name" value="MIR_motif"/>
</dbReference>
<feature type="domain" description="MIR" evidence="6">
    <location>
        <begin position="248"/>
        <end position="302"/>
    </location>
</feature>
<keyword evidence="8" id="KW-1185">Reference proteome</keyword>
<feature type="signal peptide" evidence="5">
    <location>
        <begin position="1"/>
        <end position="28"/>
    </location>
</feature>
<dbReference type="STRING" id="30522.A0A4W2CL60"/>